<keyword evidence="10" id="KW-0732">Signal</keyword>
<dbReference type="Pfam" id="PF00211">
    <property type="entry name" value="Guanylate_cyc"/>
    <property type="match status" value="1"/>
</dbReference>
<feature type="transmembrane region" description="Helical" evidence="9">
    <location>
        <begin position="771"/>
        <end position="791"/>
    </location>
</feature>
<dbReference type="InterPro" id="IPR015943">
    <property type="entry name" value="WD40/YVTN_repeat-like_dom_sf"/>
</dbReference>
<gene>
    <name evidence="12" type="ORF">K7J14_02140</name>
</gene>
<comment type="caution">
    <text evidence="12">The sequence shown here is derived from an EMBL/GenBank/DDBJ whole genome shotgun (WGS) entry which is preliminary data.</text>
</comment>
<dbReference type="SUPFAM" id="SSF63829">
    <property type="entry name" value="Calcium-dependent phosphotriesterase"/>
    <property type="match status" value="3"/>
</dbReference>
<keyword evidence="13" id="KW-1185">Reference proteome</keyword>
<dbReference type="Pfam" id="PF07495">
    <property type="entry name" value="Y_Y_Y"/>
    <property type="match status" value="1"/>
</dbReference>
<evidence type="ECO:0000256" key="7">
    <source>
        <dbReference type="RuleBase" id="RU000405"/>
    </source>
</evidence>
<evidence type="ECO:0000256" key="6">
    <source>
        <dbReference type="ARBA" id="ARBA00023239"/>
    </source>
</evidence>
<accession>A0AAE3EH24</accession>
<dbReference type="EMBL" id="JAINWA010000001">
    <property type="protein sequence ID" value="MCD1653498.1"/>
    <property type="molecule type" value="Genomic_DNA"/>
</dbReference>
<comment type="similarity">
    <text evidence="7">Belongs to the adenylyl cyclase class-4/guanylyl cyclase family.</text>
</comment>
<organism evidence="12 13">
    <name type="scientific">Teretinema zuelzerae</name>
    <dbReference type="NCBI Taxonomy" id="156"/>
    <lineage>
        <taxon>Bacteria</taxon>
        <taxon>Pseudomonadati</taxon>
        <taxon>Spirochaetota</taxon>
        <taxon>Spirochaetia</taxon>
        <taxon>Spirochaetales</taxon>
        <taxon>Treponemataceae</taxon>
        <taxon>Teretinema</taxon>
    </lineage>
</organism>
<dbReference type="InterPro" id="IPR013783">
    <property type="entry name" value="Ig-like_fold"/>
</dbReference>
<dbReference type="GO" id="GO:0016020">
    <property type="term" value="C:membrane"/>
    <property type="evidence" value="ECO:0007669"/>
    <property type="project" value="UniProtKB-SubCell"/>
</dbReference>
<evidence type="ECO:0000256" key="8">
    <source>
        <dbReference type="SAM" id="Coils"/>
    </source>
</evidence>
<dbReference type="Gene3D" id="2.130.10.10">
    <property type="entry name" value="YVTN repeat-like/Quinoprotein amine dehydrogenase"/>
    <property type="match status" value="3"/>
</dbReference>
<keyword evidence="5 9" id="KW-0472">Membrane</keyword>
<dbReference type="Gene3D" id="2.60.40.10">
    <property type="entry name" value="Immunoglobulins"/>
    <property type="match status" value="1"/>
</dbReference>
<feature type="domain" description="Guanylate cyclase" evidence="11">
    <location>
        <begin position="852"/>
        <end position="979"/>
    </location>
</feature>
<evidence type="ECO:0000256" key="10">
    <source>
        <dbReference type="SAM" id="SignalP"/>
    </source>
</evidence>
<dbReference type="GO" id="GO:0000166">
    <property type="term" value="F:nucleotide binding"/>
    <property type="evidence" value="ECO:0007669"/>
    <property type="project" value="UniProtKB-KW"/>
</dbReference>
<dbReference type="GO" id="GO:0035556">
    <property type="term" value="P:intracellular signal transduction"/>
    <property type="evidence" value="ECO:0007669"/>
    <property type="project" value="InterPro"/>
</dbReference>
<evidence type="ECO:0000256" key="9">
    <source>
        <dbReference type="SAM" id="Phobius"/>
    </source>
</evidence>
<keyword evidence="4 9" id="KW-1133">Transmembrane helix</keyword>
<dbReference type="PROSITE" id="PS00452">
    <property type="entry name" value="GUANYLATE_CYCLASE_1"/>
    <property type="match status" value="1"/>
</dbReference>
<feature type="chain" id="PRO_5042148519" evidence="10">
    <location>
        <begin position="25"/>
        <end position="1103"/>
    </location>
</feature>
<dbReference type="Proteomes" id="UP001198163">
    <property type="component" value="Unassembled WGS sequence"/>
</dbReference>
<dbReference type="SUPFAM" id="SSF55073">
    <property type="entry name" value="Nucleotide cyclase"/>
    <property type="match status" value="1"/>
</dbReference>
<sequence length="1103" mass="120793">MKKALHFSVILGVLFFAVLAPLSAAEQESGLSRHVMTVWTDREGLPSDTILDVAQDSFGYVWLASYDGLVRFDGETFTVMTPQEGGFTGRSARVLKVAPDGALWVGTNTAGLYERRNGVFVRYGLEEGLPDLSVRSIAFANDGTVWVGTANGVSSLKDGRFVPAPGTGDRSFGIANFILPLHDGTVIVGSNIPGLRLITPKAAVPYLDEQGLGKWSFSAAWMDVSGQLWLGTSSGQIVLVSRNEVRKIIEPDFLRGSSINAFFAESGGTVWIATDRGILTLSGDAVSSFSEADGLPSNVVSSLCRDREGNVWVGTERGGLVKFSQGKFMNISRVDGLVSDAVNGVTEDKWRSLWIATDEGVSFFPSSTDPYHSDPARRRAVDDLVKSLKGIRIRQVRMDVDSSLVFATYSDKGLLFFRPDGGVETLTVKDGLPTNRVRFSARTRSGSLWIGTTAGPVVVADGLVFPYGTDSGLPNLFILCALEDSSGRMWLGTDGGGVSVLENGRFTTFNTGNGLAGNVVFRVLEDSLGNVWACTSDGLSLYTGESFIPADSALGLSSESVFEILEDKRGMLWIVTGRKVFLVSAEELAEAAQRGFVIAGARSFDRLDGLAGQLSANAWSYINEFGIAYFPTLKGLSIYNPQSVAHNMLPPPVRIEKVLLDGETFIPADTADWAPGRDDTFALILPASSRRVTFHYTALSFVVPQRVRFDYMLEGYDKDWISADVAREIGYTNLPPGDYRFRVKAKNNDGVVNEAGAEMRFRKLPFFWQTVPFYLLLAAFLIAVGFLGALLRVRRLNRRARELNRLVQERTAELDQEQKKNESLLHNILPPAVVRELKNTGSATPHVYGKTAVLFADIVGFTPWAESRTPDEVICELNDLFTAFDEIMEKRNCERIKTIGDGYLACCGMMTQDDECSVKIVNAALDMLDYLEARNKGSRNPLEVRIGIDIGPVVGGVVGVKKYIFDIFGDTVNTAFRLEALSVPMGLTVSEKIAKQIEGSFSVLERPGRAVKGKGMMPSWYVCRRGACGFDNATALSRWSRALKLFDEGRHGESSEILDGFDPATIEPEIGYDVFQLASLIAEKQGDPERSRVLKERAERYRM</sequence>
<dbReference type="GO" id="GO:0009190">
    <property type="term" value="P:cyclic nucleotide biosynthetic process"/>
    <property type="evidence" value="ECO:0007669"/>
    <property type="project" value="InterPro"/>
</dbReference>
<evidence type="ECO:0000256" key="2">
    <source>
        <dbReference type="ARBA" id="ARBA00022692"/>
    </source>
</evidence>
<dbReference type="Gene3D" id="3.30.70.1230">
    <property type="entry name" value="Nucleotide cyclase"/>
    <property type="match status" value="1"/>
</dbReference>
<dbReference type="PANTHER" id="PTHR11920:SF335">
    <property type="entry name" value="GUANYLATE CYCLASE"/>
    <property type="match status" value="1"/>
</dbReference>
<evidence type="ECO:0000256" key="4">
    <source>
        <dbReference type="ARBA" id="ARBA00022989"/>
    </source>
</evidence>
<evidence type="ECO:0000256" key="5">
    <source>
        <dbReference type="ARBA" id="ARBA00023136"/>
    </source>
</evidence>
<dbReference type="Pfam" id="PF07494">
    <property type="entry name" value="Reg_prop"/>
    <property type="match status" value="3"/>
</dbReference>
<evidence type="ECO:0000313" key="13">
    <source>
        <dbReference type="Proteomes" id="UP001198163"/>
    </source>
</evidence>
<feature type="signal peptide" evidence="10">
    <location>
        <begin position="1"/>
        <end position="24"/>
    </location>
</feature>
<dbReference type="InterPro" id="IPR050401">
    <property type="entry name" value="Cyclic_nucleotide_synthase"/>
</dbReference>
<dbReference type="InterPro" id="IPR018297">
    <property type="entry name" value="A/G_cyclase_CS"/>
</dbReference>
<evidence type="ECO:0000256" key="1">
    <source>
        <dbReference type="ARBA" id="ARBA00004370"/>
    </source>
</evidence>
<keyword evidence="2 9" id="KW-0812">Transmembrane</keyword>
<dbReference type="CDD" id="cd07302">
    <property type="entry name" value="CHD"/>
    <property type="match status" value="1"/>
</dbReference>
<protein>
    <submittedName>
        <fullName evidence="12">Guanylate cyclase</fullName>
    </submittedName>
</protein>
<dbReference type="InterPro" id="IPR011110">
    <property type="entry name" value="Reg_prop"/>
</dbReference>
<name>A0AAE3EH24_9SPIR</name>
<keyword evidence="8" id="KW-0175">Coiled coil</keyword>
<proteinExistence type="inferred from homology"/>
<dbReference type="InterPro" id="IPR011123">
    <property type="entry name" value="Y_Y_Y"/>
</dbReference>
<feature type="coiled-coil region" evidence="8">
    <location>
        <begin position="793"/>
        <end position="827"/>
    </location>
</feature>
<evidence type="ECO:0000259" key="11">
    <source>
        <dbReference type="PROSITE" id="PS50125"/>
    </source>
</evidence>
<dbReference type="SMART" id="SM00044">
    <property type="entry name" value="CYCc"/>
    <property type="match status" value="1"/>
</dbReference>
<evidence type="ECO:0000256" key="3">
    <source>
        <dbReference type="ARBA" id="ARBA00022741"/>
    </source>
</evidence>
<dbReference type="PROSITE" id="PS50125">
    <property type="entry name" value="GUANYLATE_CYCLASE_2"/>
    <property type="match status" value="1"/>
</dbReference>
<keyword evidence="6 7" id="KW-0456">Lyase</keyword>
<dbReference type="RefSeq" id="WP_230752540.1">
    <property type="nucleotide sequence ID" value="NZ_JAINWA010000001.1"/>
</dbReference>
<comment type="subcellular location">
    <subcellularLocation>
        <location evidence="1">Membrane</location>
    </subcellularLocation>
</comment>
<evidence type="ECO:0000313" key="12">
    <source>
        <dbReference type="EMBL" id="MCD1653498.1"/>
    </source>
</evidence>
<dbReference type="AlphaFoldDB" id="A0AAE3EH24"/>
<dbReference type="PANTHER" id="PTHR11920">
    <property type="entry name" value="GUANYLYL CYCLASE"/>
    <property type="match status" value="1"/>
</dbReference>
<dbReference type="InterPro" id="IPR001054">
    <property type="entry name" value="A/G_cyclase"/>
</dbReference>
<dbReference type="GO" id="GO:0004016">
    <property type="term" value="F:adenylate cyclase activity"/>
    <property type="evidence" value="ECO:0007669"/>
    <property type="project" value="UniProtKB-ARBA"/>
</dbReference>
<reference evidence="12" key="1">
    <citation type="submission" date="2021-08" db="EMBL/GenBank/DDBJ databases">
        <title>Comparative analyses of Brucepasteria parasyntrophica and Teretinema zuelzerae.</title>
        <authorList>
            <person name="Song Y."/>
            <person name="Brune A."/>
        </authorList>
    </citation>
    <scope>NUCLEOTIDE SEQUENCE</scope>
    <source>
        <strain evidence="12">DSM 1903</strain>
    </source>
</reference>
<dbReference type="InterPro" id="IPR029787">
    <property type="entry name" value="Nucleotide_cyclase"/>
</dbReference>
<keyword evidence="3" id="KW-0547">Nucleotide-binding</keyword>